<accession>A0A1I3GAN2</accession>
<dbReference type="AlphaFoldDB" id="A0A1I3GAN2"/>
<name>A0A1I3GAN2_9GAMM</name>
<dbReference type="STRING" id="442341.SAMN04487959_1293"/>
<proteinExistence type="predicted"/>
<gene>
    <name evidence="1" type="ORF">SAMN04487959_1293</name>
</gene>
<dbReference type="Proteomes" id="UP000199040">
    <property type="component" value="Unassembled WGS sequence"/>
</dbReference>
<dbReference type="RefSeq" id="WP_092850500.1">
    <property type="nucleotide sequence ID" value="NZ_FOPY01000029.1"/>
</dbReference>
<reference evidence="1 2" key="1">
    <citation type="submission" date="2016-10" db="EMBL/GenBank/DDBJ databases">
        <authorList>
            <person name="de Groot N.N."/>
        </authorList>
    </citation>
    <scope>NUCLEOTIDE SEQUENCE [LARGE SCALE GENOMIC DNA]</scope>
    <source>
        <strain evidence="1 2">CGMCC 1.6848</strain>
    </source>
</reference>
<keyword evidence="2" id="KW-1185">Reference proteome</keyword>
<evidence type="ECO:0000313" key="2">
    <source>
        <dbReference type="Proteomes" id="UP000199040"/>
    </source>
</evidence>
<organism evidence="1 2">
    <name type="scientific">Modicisalibacter xianhensis</name>
    <dbReference type="NCBI Taxonomy" id="442341"/>
    <lineage>
        <taxon>Bacteria</taxon>
        <taxon>Pseudomonadati</taxon>
        <taxon>Pseudomonadota</taxon>
        <taxon>Gammaproteobacteria</taxon>
        <taxon>Oceanospirillales</taxon>
        <taxon>Halomonadaceae</taxon>
        <taxon>Modicisalibacter</taxon>
    </lineage>
</organism>
<evidence type="ECO:0000313" key="1">
    <source>
        <dbReference type="EMBL" id="SFI20513.1"/>
    </source>
</evidence>
<protein>
    <submittedName>
        <fullName evidence="1">Uncharacterized protein</fullName>
    </submittedName>
</protein>
<dbReference type="EMBL" id="FOPY01000029">
    <property type="protein sequence ID" value="SFI20513.1"/>
    <property type="molecule type" value="Genomic_DNA"/>
</dbReference>
<sequence>MNQRPELSDDFRDNVRTWKHKGNLFGGIDLLEYPNGDIEPVVADYTDLRGRQISGGRYQTWQEAFAAFGAALDKNEQREA</sequence>